<evidence type="ECO:0000313" key="2">
    <source>
        <dbReference type="Proteomes" id="UP000217199"/>
    </source>
</evidence>
<accession>A0A286UW66</accession>
<organism evidence="1 2">
    <name type="scientific">Pyrrhoderma noxium</name>
    <dbReference type="NCBI Taxonomy" id="2282107"/>
    <lineage>
        <taxon>Eukaryota</taxon>
        <taxon>Fungi</taxon>
        <taxon>Dikarya</taxon>
        <taxon>Basidiomycota</taxon>
        <taxon>Agaricomycotina</taxon>
        <taxon>Agaricomycetes</taxon>
        <taxon>Hymenochaetales</taxon>
        <taxon>Hymenochaetaceae</taxon>
        <taxon>Pyrrhoderma</taxon>
    </lineage>
</organism>
<dbReference type="Proteomes" id="UP000217199">
    <property type="component" value="Unassembled WGS sequence"/>
</dbReference>
<name>A0A286UW66_9AGAM</name>
<protein>
    <submittedName>
        <fullName evidence="1">Glutaredoxin domain-containing</fullName>
    </submittedName>
</protein>
<evidence type="ECO:0000313" key="1">
    <source>
        <dbReference type="EMBL" id="PAV23784.1"/>
    </source>
</evidence>
<dbReference type="InterPro" id="IPR052565">
    <property type="entry name" value="Glutaredoxin-like_YDR286C"/>
</dbReference>
<comment type="caution">
    <text evidence="1">The sequence shown here is derived from an EMBL/GenBank/DDBJ whole genome shotgun (WGS) entry which is preliminary data.</text>
</comment>
<proteinExistence type="predicted"/>
<gene>
    <name evidence="1" type="ORF">PNOK_0085200</name>
</gene>
<reference evidence="1 2" key="1">
    <citation type="journal article" date="2017" name="Mol. Ecol.">
        <title>Comparative and population genomic landscape of Phellinus noxius: A hypervariable fungus causing root rot in trees.</title>
        <authorList>
            <person name="Chung C.L."/>
            <person name="Lee T.J."/>
            <person name="Akiba M."/>
            <person name="Lee H.H."/>
            <person name="Kuo T.H."/>
            <person name="Liu D."/>
            <person name="Ke H.M."/>
            <person name="Yokoi T."/>
            <person name="Roa M.B."/>
            <person name="Lu M.J."/>
            <person name="Chang Y.Y."/>
            <person name="Ann P.J."/>
            <person name="Tsai J.N."/>
            <person name="Chen C.Y."/>
            <person name="Tzean S.S."/>
            <person name="Ota Y."/>
            <person name="Hattori T."/>
            <person name="Sahashi N."/>
            <person name="Liou R.F."/>
            <person name="Kikuchi T."/>
            <person name="Tsai I.J."/>
        </authorList>
    </citation>
    <scope>NUCLEOTIDE SEQUENCE [LARGE SCALE GENOMIC DNA]</scope>
    <source>
        <strain evidence="1 2">FFPRI411160</strain>
    </source>
</reference>
<sequence length="143" mass="16034">MPPRLPTRIPKFTLYTGPQCSLCDDAKAALARVHVLRVNSHRPNSATPTTLPTTLTPLGEGASSDGVWRPFDLDVINIRDKGQEHWLRRYVYWIPALHLDGKEVAKGRWGESEILKALEGCSISSKVGYNERIYILSILLLLL</sequence>
<dbReference type="PANTHER" id="PTHR33558:SF1">
    <property type="entry name" value="GLUTAREDOXIN-LIKE PROTEIN C5ORF63 HOMOLOG"/>
    <property type="match status" value="1"/>
</dbReference>
<dbReference type="OrthoDB" id="429967at2759"/>
<dbReference type="PANTHER" id="PTHR33558">
    <property type="entry name" value="GLUTAREDOXIN-LIKE PROTEIN C5ORF63 HOMOLOG"/>
    <property type="match status" value="1"/>
</dbReference>
<dbReference type="EMBL" id="NBII01000001">
    <property type="protein sequence ID" value="PAV23784.1"/>
    <property type="molecule type" value="Genomic_DNA"/>
</dbReference>
<keyword evidence="2" id="KW-1185">Reference proteome</keyword>
<dbReference type="STRING" id="2282107.A0A286UW66"/>
<dbReference type="Gene3D" id="3.40.30.10">
    <property type="entry name" value="Glutaredoxin"/>
    <property type="match status" value="1"/>
</dbReference>
<dbReference type="InParanoid" id="A0A286UW66"/>
<dbReference type="SUPFAM" id="SSF52833">
    <property type="entry name" value="Thioredoxin-like"/>
    <property type="match status" value="1"/>
</dbReference>
<dbReference type="AlphaFoldDB" id="A0A286UW66"/>
<dbReference type="InterPro" id="IPR036249">
    <property type="entry name" value="Thioredoxin-like_sf"/>
</dbReference>